<feature type="compositionally biased region" description="Basic and acidic residues" evidence="1">
    <location>
        <begin position="145"/>
        <end position="156"/>
    </location>
</feature>
<dbReference type="InterPro" id="IPR051309">
    <property type="entry name" value="ABCF_ATPase"/>
</dbReference>
<feature type="non-terminal residue" evidence="3">
    <location>
        <position position="1"/>
    </location>
</feature>
<dbReference type="InterPro" id="IPR003439">
    <property type="entry name" value="ABC_transporter-like_ATP-bd"/>
</dbReference>
<evidence type="ECO:0000259" key="2">
    <source>
        <dbReference type="Pfam" id="PF00005"/>
    </source>
</evidence>
<name>A0A383A070_9ZZZZ</name>
<dbReference type="PANTHER" id="PTHR42855">
    <property type="entry name" value="ABC TRANSPORTER ATP-BINDING SUBUNIT"/>
    <property type="match status" value="1"/>
</dbReference>
<proteinExistence type="predicted"/>
<dbReference type="GO" id="GO:0016887">
    <property type="term" value="F:ATP hydrolysis activity"/>
    <property type="evidence" value="ECO:0007669"/>
    <property type="project" value="InterPro"/>
</dbReference>
<evidence type="ECO:0000313" key="3">
    <source>
        <dbReference type="EMBL" id="SVE00979.1"/>
    </source>
</evidence>
<dbReference type="Gene3D" id="3.40.50.300">
    <property type="entry name" value="P-loop containing nucleotide triphosphate hydrolases"/>
    <property type="match status" value="1"/>
</dbReference>
<reference evidence="3" key="1">
    <citation type="submission" date="2018-05" db="EMBL/GenBank/DDBJ databases">
        <authorList>
            <person name="Lanie J.A."/>
            <person name="Ng W.-L."/>
            <person name="Kazmierczak K.M."/>
            <person name="Andrzejewski T.M."/>
            <person name="Davidsen T.M."/>
            <person name="Wayne K.J."/>
            <person name="Tettelin H."/>
            <person name="Glass J.I."/>
            <person name="Rusch D."/>
            <person name="Podicherti R."/>
            <person name="Tsui H.-C.T."/>
            <person name="Winkler M.E."/>
        </authorList>
    </citation>
    <scope>NUCLEOTIDE SEQUENCE</scope>
</reference>
<evidence type="ECO:0000256" key="1">
    <source>
        <dbReference type="SAM" id="MobiDB-lite"/>
    </source>
</evidence>
<protein>
    <recommendedName>
        <fullName evidence="2">ABC transporter domain-containing protein</fullName>
    </recommendedName>
</protein>
<dbReference type="SUPFAM" id="SSF52540">
    <property type="entry name" value="P-loop containing nucleoside triphosphate hydrolases"/>
    <property type="match status" value="1"/>
</dbReference>
<gene>
    <name evidence="3" type="ORF">METZ01_LOCUS453833</name>
</gene>
<feature type="domain" description="ABC transporter" evidence="2">
    <location>
        <begin position="17"/>
        <end position="72"/>
    </location>
</feature>
<feature type="region of interest" description="Disordered" evidence="1">
    <location>
        <begin position="132"/>
        <end position="156"/>
    </location>
</feature>
<organism evidence="3">
    <name type="scientific">marine metagenome</name>
    <dbReference type="NCBI Taxonomy" id="408172"/>
    <lineage>
        <taxon>unclassified sequences</taxon>
        <taxon>metagenomes</taxon>
        <taxon>ecological metagenomes</taxon>
    </lineage>
</organism>
<dbReference type="PANTHER" id="PTHR42855:SF2">
    <property type="entry name" value="DRUG RESISTANCE ABC TRANSPORTER,ATP-BINDING PROTEIN"/>
    <property type="match status" value="1"/>
</dbReference>
<dbReference type="AlphaFoldDB" id="A0A383A070"/>
<dbReference type="Pfam" id="PF00005">
    <property type="entry name" value="ABC_tran"/>
    <property type="match status" value="1"/>
</dbReference>
<dbReference type="InterPro" id="IPR027417">
    <property type="entry name" value="P-loop_NTPase"/>
</dbReference>
<sequence length="233" mass="26223">LNLENTVLQELWAVTPGANVGEIRTFLGAFLFSGDEVEQKIGSLSGGEQSRVALAKIVRKPCNLLVLDEPTNHLDIPSCEALEAALNQFDGTIITVSHDRYFMNNLINRLLLIEETEWRLIDGNYASLGQLWTQPSTNGSKRKSKGEDEGRQLEKQTQRAIQKLERRAQEIESEIAKLEEDLEAIDSETENIDSADWQRLGVLTERKQSIQGNIEERYAAWETIDLELKSGAL</sequence>
<accession>A0A383A070</accession>
<dbReference type="EMBL" id="UINC01187977">
    <property type="protein sequence ID" value="SVE00979.1"/>
    <property type="molecule type" value="Genomic_DNA"/>
</dbReference>
<dbReference type="GO" id="GO:0005524">
    <property type="term" value="F:ATP binding"/>
    <property type="evidence" value="ECO:0007669"/>
    <property type="project" value="InterPro"/>
</dbReference>